<keyword evidence="4 6" id="KW-0067">ATP-binding</keyword>
<dbReference type="Pfam" id="PF00005">
    <property type="entry name" value="ABC_tran"/>
    <property type="match status" value="1"/>
</dbReference>
<evidence type="ECO:0000256" key="4">
    <source>
        <dbReference type="ARBA" id="ARBA00022840"/>
    </source>
</evidence>
<sequence>MSEGFIELDNATLRYPRSDTPAVVDISLSVPSGGSVALVGPSGCGKSSVLRLIAGLESATDGRVVVGGDAPGASRGAVGVAFQKSTMLDWRTVLDNVLLPLEVVSGPAGFRARRAEYRQRALALLERLGLGEYAHRYPWEMSGGMQQRASLCRALIHEPDLLLLDEPFAALDAFTREDLWGLVQSIWRERRPTTVLVTHDLREAVYLADTVYVFSKGPGRIVHREDIDLPRPRTVEGTFEPAFVEYVQRLRGHIVEVRDIDAGRATTDAKEPAHG</sequence>
<dbReference type="PROSITE" id="PS50893">
    <property type="entry name" value="ABC_TRANSPORTER_2"/>
    <property type="match status" value="1"/>
</dbReference>
<dbReference type="EMBL" id="VCQT01000038">
    <property type="protein sequence ID" value="TMW11921.1"/>
    <property type="molecule type" value="Genomic_DNA"/>
</dbReference>
<comment type="similarity">
    <text evidence="1">Belongs to the ABC transporter superfamily.</text>
</comment>
<dbReference type="PROSITE" id="PS00211">
    <property type="entry name" value="ABC_TRANSPORTER_1"/>
    <property type="match status" value="1"/>
</dbReference>
<evidence type="ECO:0000259" key="5">
    <source>
        <dbReference type="PROSITE" id="PS50893"/>
    </source>
</evidence>
<protein>
    <submittedName>
        <fullName evidence="6">ABC transporter ATP-binding protein</fullName>
    </submittedName>
</protein>
<evidence type="ECO:0000313" key="6">
    <source>
        <dbReference type="EMBL" id="TMW11921.1"/>
    </source>
</evidence>
<dbReference type="SMART" id="SM00382">
    <property type="entry name" value="AAA"/>
    <property type="match status" value="1"/>
</dbReference>
<accession>A0ABY2XJ38</accession>
<organism evidence="6 7">
    <name type="scientific">Alloalcanivorax gelatiniphagus</name>
    <dbReference type="NCBI Taxonomy" id="1194167"/>
    <lineage>
        <taxon>Bacteria</taxon>
        <taxon>Pseudomonadati</taxon>
        <taxon>Pseudomonadota</taxon>
        <taxon>Gammaproteobacteria</taxon>
        <taxon>Oceanospirillales</taxon>
        <taxon>Alcanivoracaceae</taxon>
        <taxon>Alloalcanivorax</taxon>
    </lineage>
</organism>
<proteinExistence type="inferred from homology"/>
<dbReference type="InterPro" id="IPR050166">
    <property type="entry name" value="ABC_transporter_ATP-bind"/>
</dbReference>
<evidence type="ECO:0000256" key="3">
    <source>
        <dbReference type="ARBA" id="ARBA00022741"/>
    </source>
</evidence>
<dbReference type="RefSeq" id="WP_138773066.1">
    <property type="nucleotide sequence ID" value="NZ_JBHSSX010000003.1"/>
</dbReference>
<dbReference type="Gene3D" id="3.40.50.300">
    <property type="entry name" value="P-loop containing nucleotide triphosphate hydrolases"/>
    <property type="match status" value="1"/>
</dbReference>
<dbReference type="InterPro" id="IPR003593">
    <property type="entry name" value="AAA+_ATPase"/>
</dbReference>
<dbReference type="PANTHER" id="PTHR42788">
    <property type="entry name" value="TAURINE IMPORT ATP-BINDING PROTEIN-RELATED"/>
    <property type="match status" value="1"/>
</dbReference>
<dbReference type="PANTHER" id="PTHR42788:SF13">
    <property type="entry name" value="ALIPHATIC SULFONATES IMPORT ATP-BINDING PROTEIN SSUB"/>
    <property type="match status" value="1"/>
</dbReference>
<dbReference type="InterPro" id="IPR017871">
    <property type="entry name" value="ABC_transporter-like_CS"/>
</dbReference>
<dbReference type="GO" id="GO:0005524">
    <property type="term" value="F:ATP binding"/>
    <property type="evidence" value="ECO:0007669"/>
    <property type="project" value="UniProtKB-KW"/>
</dbReference>
<name>A0ABY2XJ38_9GAMM</name>
<dbReference type="Proteomes" id="UP000739180">
    <property type="component" value="Unassembled WGS sequence"/>
</dbReference>
<feature type="domain" description="ABC transporter" evidence="5">
    <location>
        <begin position="6"/>
        <end position="241"/>
    </location>
</feature>
<dbReference type="CDD" id="cd03293">
    <property type="entry name" value="ABC_NrtD_SsuB_transporters"/>
    <property type="match status" value="1"/>
</dbReference>
<dbReference type="InterPro" id="IPR003439">
    <property type="entry name" value="ABC_transporter-like_ATP-bd"/>
</dbReference>
<gene>
    <name evidence="6" type="ORF">FGS76_12915</name>
</gene>
<dbReference type="InterPro" id="IPR027417">
    <property type="entry name" value="P-loop_NTPase"/>
</dbReference>
<evidence type="ECO:0000256" key="1">
    <source>
        <dbReference type="ARBA" id="ARBA00005417"/>
    </source>
</evidence>
<comment type="caution">
    <text evidence="6">The sequence shown here is derived from an EMBL/GenBank/DDBJ whole genome shotgun (WGS) entry which is preliminary data.</text>
</comment>
<evidence type="ECO:0000256" key="2">
    <source>
        <dbReference type="ARBA" id="ARBA00022448"/>
    </source>
</evidence>
<reference evidence="6 7" key="1">
    <citation type="submission" date="2019-05" db="EMBL/GenBank/DDBJ databases">
        <title>Genome of Alcanivorax gelatiniphagus, an oil degrading marine bacteria.</title>
        <authorList>
            <person name="Kwon K.K."/>
        </authorList>
    </citation>
    <scope>NUCLEOTIDE SEQUENCE [LARGE SCALE GENOMIC DNA]</scope>
    <source>
        <strain evidence="6 7">MEBiC 08158</strain>
    </source>
</reference>
<keyword evidence="2" id="KW-0813">Transport</keyword>
<evidence type="ECO:0000313" key="7">
    <source>
        <dbReference type="Proteomes" id="UP000739180"/>
    </source>
</evidence>
<keyword evidence="3" id="KW-0547">Nucleotide-binding</keyword>
<dbReference type="SUPFAM" id="SSF52540">
    <property type="entry name" value="P-loop containing nucleoside triphosphate hydrolases"/>
    <property type="match status" value="1"/>
</dbReference>
<keyword evidence="7" id="KW-1185">Reference proteome</keyword>